<evidence type="ECO:0000259" key="4">
    <source>
        <dbReference type="Pfam" id="PF00535"/>
    </source>
</evidence>
<dbReference type="RefSeq" id="WP_284281725.1">
    <property type="nucleotide sequence ID" value="NZ_BSOJ01000024.1"/>
</dbReference>
<dbReference type="Proteomes" id="UP001156664">
    <property type="component" value="Unassembled WGS sequence"/>
</dbReference>
<comment type="similarity">
    <text evidence="1">Belongs to the glycosyltransferase 2 family.</text>
</comment>
<evidence type="ECO:0000256" key="2">
    <source>
        <dbReference type="ARBA" id="ARBA00022676"/>
    </source>
</evidence>
<protein>
    <submittedName>
        <fullName evidence="5">Glycosyl transferase</fullName>
    </submittedName>
</protein>
<reference evidence="6" key="1">
    <citation type="journal article" date="2019" name="Int. J. Syst. Evol. Microbiol.">
        <title>The Global Catalogue of Microorganisms (GCM) 10K type strain sequencing project: providing services to taxonomists for standard genome sequencing and annotation.</title>
        <authorList>
            <consortium name="The Broad Institute Genomics Platform"/>
            <consortium name="The Broad Institute Genome Sequencing Center for Infectious Disease"/>
            <person name="Wu L."/>
            <person name="Ma J."/>
        </authorList>
    </citation>
    <scope>NUCLEOTIDE SEQUENCE [LARGE SCALE GENOMIC DNA]</scope>
    <source>
        <strain evidence="6">NBRC 105857</strain>
    </source>
</reference>
<sequence length="274" mass="31265">MSDNTQFSVLISVYFNDDPHLFANALHSIYNNTLKPTQVVLCQDGPIGNNLKKVIELYKPKQGFLHIDIPCNLGLAKALNIGLKHINTPFVFRADADDYNLFDRFESQLPYLLEGFDLVGGQIVEQDFQGITLSKRVTPLSQRDILHFAKFRNPFNHMTVAYRLDAVLSAGGYPTIYLKEDYALWAIMLSKNMKVMNLDKVLVRATAGLDMIKRRGGTKYIYSEFAIQSLLVKLKLQQFPLAIFVGSMRSIVFLLPSRLRAMFYSIWLRKSNTN</sequence>
<dbReference type="PANTHER" id="PTHR43685:SF5">
    <property type="entry name" value="GLYCOSYLTRANSFERASE EPSE-RELATED"/>
    <property type="match status" value="1"/>
</dbReference>
<keyword evidence="3 5" id="KW-0808">Transferase</keyword>
<dbReference type="InterPro" id="IPR050834">
    <property type="entry name" value="Glycosyltransf_2"/>
</dbReference>
<dbReference type="PANTHER" id="PTHR43685">
    <property type="entry name" value="GLYCOSYLTRANSFERASE"/>
    <property type="match status" value="1"/>
</dbReference>
<evidence type="ECO:0000256" key="3">
    <source>
        <dbReference type="ARBA" id="ARBA00022679"/>
    </source>
</evidence>
<dbReference type="InterPro" id="IPR029044">
    <property type="entry name" value="Nucleotide-diphossugar_trans"/>
</dbReference>
<organism evidence="5 6">
    <name type="scientific">Limnobacter litoralis</name>
    <dbReference type="NCBI Taxonomy" id="481366"/>
    <lineage>
        <taxon>Bacteria</taxon>
        <taxon>Pseudomonadati</taxon>
        <taxon>Pseudomonadota</taxon>
        <taxon>Betaproteobacteria</taxon>
        <taxon>Burkholderiales</taxon>
        <taxon>Burkholderiaceae</taxon>
        <taxon>Limnobacter</taxon>
    </lineage>
</organism>
<dbReference type="GO" id="GO:0016740">
    <property type="term" value="F:transferase activity"/>
    <property type="evidence" value="ECO:0007669"/>
    <property type="project" value="UniProtKB-KW"/>
</dbReference>
<dbReference type="Gene3D" id="3.90.550.10">
    <property type="entry name" value="Spore Coat Polysaccharide Biosynthesis Protein SpsA, Chain A"/>
    <property type="match status" value="1"/>
</dbReference>
<feature type="domain" description="Glycosyltransferase 2-like" evidence="4">
    <location>
        <begin position="8"/>
        <end position="136"/>
    </location>
</feature>
<dbReference type="SUPFAM" id="SSF53448">
    <property type="entry name" value="Nucleotide-diphospho-sugar transferases"/>
    <property type="match status" value="1"/>
</dbReference>
<name>A0ABQ5YQW3_9BURK</name>
<keyword evidence="2" id="KW-0328">Glycosyltransferase</keyword>
<keyword evidence="6" id="KW-1185">Reference proteome</keyword>
<dbReference type="Pfam" id="PF00535">
    <property type="entry name" value="Glycos_transf_2"/>
    <property type="match status" value="1"/>
</dbReference>
<proteinExistence type="inferred from homology"/>
<evidence type="ECO:0000256" key="1">
    <source>
        <dbReference type="ARBA" id="ARBA00006739"/>
    </source>
</evidence>
<dbReference type="InterPro" id="IPR001173">
    <property type="entry name" value="Glyco_trans_2-like"/>
</dbReference>
<evidence type="ECO:0000313" key="6">
    <source>
        <dbReference type="Proteomes" id="UP001156664"/>
    </source>
</evidence>
<accession>A0ABQ5YQW3</accession>
<dbReference type="EMBL" id="BSOJ01000024">
    <property type="protein sequence ID" value="GLR27018.1"/>
    <property type="molecule type" value="Genomic_DNA"/>
</dbReference>
<comment type="caution">
    <text evidence="5">The sequence shown here is derived from an EMBL/GenBank/DDBJ whole genome shotgun (WGS) entry which is preliminary data.</text>
</comment>
<gene>
    <name evidence="5" type="ORF">GCM10007875_21090</name>
</gene>
<evidence type="ECO:0000313" key="5">
    <source>
        <dbReference type="EMBL" id="GLR27018.1"/>
    </source>
</evidence>